<dbReference type="GO" id="GO:0034657">
    <property type="term" value="C:GID complex"/>
    <property type="evidence" value="ECO:0007669"/>
    <property type="project" value="TreeGrafter"/>
</dbReference>
<dbReference type="PANTHER" id="PTHR12170:SF3">
    <property type="entry name" value="GH10162P"/>
    <property type="match status" value="1"/>
</dbReference>
<evidence type="ECO:0000256" key="3">
    <source>
        <dbReference type="ARBA" id="ARBA00022723"/>
    </source>
</evidence>
<evidence type="ECO:0000259" key="12">
    <source>
        <dbReference type="PROSITE" id="PS51867"/>
    </source>
</evidence>
<name>A0A976FQJ4_BRELC</name>
<dbReference type="GO" id="GO:0008270">
    <property type="term" value="F:zinc ion binding"/>
    <property type="evidence" value="ECO:0007669"/>
    <property type="project" value="UniProtKB-KW"/>
</dbReference>
<feature type="domain" description="RING-type" evidence="10">
    <location>
        <begin position="362"/>
        <end position="405"/>
    </location>
</feature>
<proteinExistence type="predicted"/>
<keyword evidence="4 6" id="KW-0863">Zinc-finger</keyword>
<evidence type="ECO:0000256" key="4">
    <source>
        <dbReference type="ARBA" id="ARBA00022771"/>
    </source>
</evidence>
<dbReference type="SUPFAM" id="SSF57850">
    <property type="entry name" value="RING/U-box"/>
    <property type="match status" value="1"/>
</dbReference>
<dbReference type="CDD" id="cd16652">
    <property type="entry name" value="dRING_Rmd5p-like"/>
    <property type="match status" value="1"/>
</dbReference>
<dbReference type="PROSITE" id="PS50897">
    <property type="entry name" value="CTLH"/>
    <property type="match status" value="1"/>
</dbReference>
<evidence type="ECO:0000256" key="7">
    <source>
        <dbReference type="PROSITE-ProRule" id="PRU01215"/>
    </source>
</evidence>
<reference evidence="13 14" key="1">
    <citation type="journal article" date="2021" name="Genome Biol.">
        <title>AFLAP: assembly-free linkage analysis pipeline using k-mers from genome sequencing data.</title>
        <authorList>
            <person name="Fletcher K."/>
            <person name="Zhang L."/>
            <person name="Gil J."/>
            <person name="Han R."/>
            <person name="Cavanaugh K."/>
            <person name="Michelmore R."/>
        </authorList>
    </citation>
    <scope>NUCLEOTIDE SEQUENCE [LARGE SCALE GENOMIC DNA]</scope>
    <source>
        <strain evidence="13 14">SF5</strain>
    </source>
</reference>
<keyword evidence="14" id="KW-1185">Reference proteome</keyword>
<feature type="compositionally biased region" description="Polar residues" evidence="9">
    <location>
        <begin position="54"/>
        <end position="75"/>
    </location>
</feature>
<dbReference type="PROSITE" id="PS50089">
    <property type="entry name" value="ZF_RING_2"/>
    <property type="match status" value="1"/>
</dbReference>
<dbReference type="SMART" id="SM00668">
    <property type="entry name" value="CTLH"/>
    <property type="match status" value="1"/>
</dbReference>
<keyword evidence="2" id="KW-0963">Cytoplasm</keyword>
<comment type="caution">
    <text evidence="13">The sequence shown here is derived from an EMBL/GenBank/DDBJ whole genome shotgun (WGS) entry which is preliminary data.</text>
</comment>
<evidence type="ECO:0000259" key="11">
    <source>
        <dbReference type="PROSITE" id="PS50897"/>
    </source>
</evidence>
<dbReference type="PROSITE" id="PS51867">
    <property type="entry name" value="ZF_RING_GID"/>
    <property type="match status" value="1"/>
</dbReference>
<dbReference type="InterPro" id="IPR006594">
    <property type="entry name" value="LisH"/>
</dbReference>
<dbReference type="InterPro" id="IPR027370">
    <property type="entry name" value="Znf-RING_euk"/>
</dbReference>
<evidence type="ECO:0000256" key="8">
    <source>
        <dbReference type="SAM" id="Coils"/>
    </source>
</evidence>
<keyword evidence="5" id="KW-0862">Zinc</keyword>
<evidence type="ECO:0000256" key="5">
    <source>
        <dbReference type="ARBA" id="ARBA00022833"/>
    </source>
</evidence>
<dbReference type="OrthoDB" id="1933281at2759"/>
<dbReference type="SMART" id="SM00184">
    <property type="entry name" value="RING"/>
    <property type="match status" value="1"/>
</dbReference>
<dbReference type="Proteomes" id="UP000294530">
    <property type="component" value="Unassembled WGS sequence"/>
</dbReference>
<organism evidence="13 14">
    <name type="scientific">Bremia lactucae</name>
    <name type="common">Lettuce downy mildew</name>
    <dbReference type="NCBI Taxonomy" id="4779"/>
    <lineage>
        <taxon>Eukaryota</taxon>
        <taxon>Sar</taxon>
        <taxon>Stramenopiles</taxon>
        <taxon>Oomycota</taxon>
        <taxon>Peronosporomycetes</taxon>
        <taxon>Peronosporales</taxon>
        <taxon>Peronosporaceae</taxon>
        <taxon>Bremia</taxon>
    </lineage>
</organism>
<gene>
    <name evidence="13" type="ORF">CCR75_004680</name>
</gene>
<dbReference type="InterPro" id="IPR013144">
    <property type="entry name" value="CRA_dom"/>
</dbReference>
<dbReference type="InterPro" id="IPR044063">
    <property type="entry name" value="ZF_RING_GID"/>
</dbReference>
<dbReference type="SMART" id="SM00757">
    <property type="entry name" value="CRA"/>
    <property type="match status" value="1"/>
</dbReference>
<dbReference type="GO" id="GO:0061630">
    <property type="term" value="F:ubiquitin protein ligase activity"/>
    <property type="evidence" value="ECO:0007669"/>
    <property type="project" value="InterPro"/>
</dbReference>
<dbReference type="Pfam" id="PF10607">
    <property type="entry name" value="CTLH"/>
    <property type="match status" value="1"/>
</dbReference>
<dbReference type="AlphaFoldDB" id="A0A976FQJ4"/>
<feature type="coiled-coil region" evidence="8">
    <location>
        <begin position="19"/>
        <end position="46"/>
    </location>
</feature>
<evidence type="ECO:0000256" key="1">
    <source>
        <dbReference type="ARBA" id="ARBA00004496"/>
    </source>
</evidence>
<dbReference type="GO" id="GO:0005737">
    <property type="term" value="C:cytoplasm"/>
    <property type="evidence" value="ECO:0007669"/>
    <property type="project" value="UniProtKB-SubCell"/>
</dbReference>
<protein>
    <submittedName>
        <fullName evidence="13">Uncharacterized protein</fullName>
    </submittedName>
</protein>
<accession>A0A976FQJ4</accession>
<comment type="subcellular location">
    <subcellularLocation>
        <location evidence="1">Cytoplasm</location>
    </subcellularLocation>
</comment>
<dbReference type="InterPro" id="IPR024964">
    <property type="entry name" value="CTLH/CRA"/>
</dbReference>
<dbReference type="RefSeq" id="XP_067820651.1">
    <property type="nucleotide sequence ID" value="XM_067962766.1"/>
</dbReference>
<evidence type="ECO:0000256" key="2">
    <source>
        <dbReference type="ARBA" id="ARBA00022490"/>
    </source>
</evidence>
<dbReference type="InterPro" id="IPR006595">
    <property type="entry name" value="CTLH_C"/>
</dbReference>
<dbReference type="InterPro" id="IPR013083">
    <property type="entry name" value="Znf_RING/FYVE/PHD"/>
</dbReference>
<dbReference type="Pfam" id="PF13445">
    <property type="entry name" value="zf-RING_UBOX"/>
    <property type="match status" value="1"/>
</dbReference>
<evidence type="ECO:0000313" key="14">
    <source>
        <dbReference type="Proteomes" id="UP000294530"/>
    </source>
</evidence>
<feature type="domain" description="RING-Gid-type" evidence="12">
    <location>
        <begin position="362"/>
        <end position="405"/>
    </location>
</feature>
<sequence>MEVLEEVCESVMKKQRLCVAQIERQLDDLLEHVESTQLQLENRQQELYRKKNHQMTTSSTSESEICDNSTTTNAATRDPRCNEIERGNAIVRDFVERVRQLNVEKNVASELKEIHVVLAKYSKQIDKSLCTDIAKICRANELDPKRVCRLVVDHLYQDGQIEAADVMCKEAGLEQPTTLRECFIDLNQILKALKVRDVQPALTWARQHRKDLVKLNMDLEFELLRLKYVDILEFSPDMMEAIDFANKELSGFHKTHSEEIGVLMSCVLYKGKLEESPYKKLFSLDQWSKVYDTINQAFCWLHRVPHQSYLDTCLRVGVPALPAMRKLASVMDSKLADWNNLEELPVEIPIAKEFRFHSVFSCPVSKEESTPENPPVLLKCGHVICHSCVKRISYNLSRQFKCPTCPVEQTESDTCKLIF</sequence>
<dbReference type="Gene3D" id="3.30.40.10">
    <property type="entry name" value="Zinc/RING finger domain, C3HC4 (zinc finger)"/>
    <property type="match status" value="1"/>
</dbReference>
<evidence type="ECO:0000313" key="13">
    <source>
        <dbReference type="EMBL" id="TDH71152.1"/>
    </source>
</evidence>
<dbReference type="InterPro" id="IPR017907">
    <property type="entry name" value="Znf_RING_CS"/>
</dbReference>
<evidence type="ECO:0000259" key="10">
    <source>
        <dbReference type="PROSITE" id="PS50089"/>
    </source>
</evidence>
<evidence type="ECO:0000256" key="9">
    <source>
        <dbReference type="SAM" id="MobiDB-lite"/>
    </source>
</evidence>
<dbReference type="InterPro" id="IPR037683">
    <property type="entry name" value="Rmd5_dRing"/>
</dbReference>
<dbReference type="KEGG" id="blac:94348437"/>
<feature type="region of interest" description="Disordered" evidence="9">
    <location>
        <begin position="49"/>
        <end position="77"/>
    </location>
</feature>
<evidence type="ECO:0000256" key="6">
    <source>
        <dbReference type="PROSITE-ProRule" id="PRU00175"/>
    </source>
</evidence>
<keyword evidence="3" id="KW-0479">Metal-binding</keyword>
<dbReference type="FunFam" id="3.30.40.10:FF:000143">
    <property type="entry name" value="Regulator of gluconeogenesis Rmd5"/>
    <property type="match status" value="1"/>
</dbReference>
<dbReference type="InterPro" id="IPR045098">
    <property type="entry name" value="Fyv10_fam"/>
</dbReference>
<dbReference type="GeneID" id="94348437"/>
<feature type="domain" description="CTLH" evidence="11">
    <location>
        <begin position="183"/>
        <end position="239"/>
    </location>
</feature>
<keyword evidence="8" id="KW-0175">Coiled coil</keyword>
<dbReference type="EMBL" id="SHOA02000004">
    <property type="protein sequence ID" value="TDH71152.1"/>
    <property type="molecule type" value="Genomic_DNA"/>
</dbReference>
<dbReference type="GO" id="GO:0043161">
    <property type="term" value="P:proteasome-mediated ubiquitin-dependent protein catabolic process"/>
    <property type="evidence" value="ECO:0007669"/>
    <property type="project" value="InterPro"/>
</dbReference>
<dbReference type="InterPro" id="IPR001841">
    <property type="entry name" value="Znf_RING"/>
</dbReference>
<feature type="zinc finger region" description="RING-Gid-type" evidence="7">
    <location>
        <begin position="362"/>
        <end position="405"/>
    </location>
</feature>
<dbReference type="GO" id="GO:0005634">
    <property type="term" value="C:nucleus"/>
    <property type="evidence" value="ECO:0007669"/>
    <property type="project" value="TreeGrafter"/>
</dbReference>
<dbReference type="PANTHER" id="PTHR12170">
    <property type="entry name" value="MACROPHAGE ERYTHROBLAST ATTACHER-RELATED"/>
    <property type="match status" value="1"/>
</dbReference>
<dbReference type="PROSITE" id="PS50896">
    <property type="entry name" value="LISH"/>
    <property type="match status" value="1"/>
</dbReference>
<dbReference type="PROSITE" id="PS00518">
    <property type="entry name" value="ZF_RING_1"/>
    <property type="match status" value="1"/>
</dbReference>